<dbReference type="SUPFAM" id="SSF75005">
    <property type="entry name" value="Arabinanase/levansucrase/invertase"/>
    <property type="match status" value="1"/>
</dbReference>
<organism evidence="7">
    <name type="scientific">bioreactor metagenome</name>
    <dbReference type="NCBI Taxonomy" id="1076179"/>
    <lineage>
        <taxon>unclassified sequences</taxon>
        <taxon>metagenomes</taxon>
        <taxon>ecological metagenomes</taxon>
    </lineage>
</organism>
<dbReference type="InterPro" id="IPR032313">
    <property type="entry name" value="DUF4980"/>
</dbReference>
<dbReference type="Gene3D" id="2.115.10.20">
    <property type="entry name" value="Glycosyl hydrolase domain, family 43"/>
    <property type="match status" value="1"/>
</dbReference>
<evidence type="ECO:0008006" key="8">
    <source>
        <dbReference type="Google" id="ProtNLM"/>
    </source>
</evidence>
<dbReference type="PROSITE" id="PS00609">
    <property type="entry name" value="GLYCOSYL_HYDROL_F32"/>
    <property type="match status" value="1"/>
</dbReference>
<proteinExistence type="inferred from homology"/>
<dbReference type="AlphaFoldDB" id="A0A644W8C6"/>
<dbReference type="Pfam" id="PF16352">
    <property type="entry name" value="DUF4980"/>
    <property type="match status" value="1"/>
</dbReference>
<evidence type="ECO:0000259" key="6">
    <source>
        <dbReference type="Pfam" id="PF16352"/>
    </source>
</evidence>
<evidence type="ECO:0000256" key="3">
    <source>
        <dbReference type="ARBA" id="ARBA00023295"/>
    </source>
</evidence>
<sequence length="602" mass="68772">MESFISLDSIDNKIVSMKKYAGIFVLLSLVLLLGCKNLQNKSDFVTLKYDVEDSFILIPVQEKAPEVKFSVKMPKVQEETFRIRLAQQQIDYWVKFDVKKYKGKTVTFRIENTDKHSLGIKNIKQSDKFEFEYNETFRPAYHFSPEYGWMNDPNGMVYLDGEYHLFYQYNPYGTRWQNMHWGHAVSTDLVSWTYLPAPLAPDSLGAIFSGSAVIDVHNTAGFGENTMVAIYTSAGKEQTQSIAYSTDKGRTFTKYEGNPVIPNPGIPDFRDPKVMWHDESGKWIMSLATKQTVTFYGSPDLKSWTLLSEFGNGIGSHAGVWECPDLIPLNYQGKTKWVLLVSINPGGPNHGSATQYFIGEFDGKKFVADELPYPLWLDYGRDNYAGVSWSNIPESDGRRIFIGWMSNWDYANDVPSQYFRSAMTVPRELGLKHNGKHLIVTNYPVKEVERLRGKQTVVPDRLIQDELVVDKILNDKNGIFELNMTIRPEDAKMFGFSISNAQGEKIRYIFDLKQKSLMVDRKESGLTDFHRNFASVPFAPLPVNKTYQVKLLVDRASSEIFINGGEAVLTNIHFPSSWYNVLTFFTGDNAWKAENISIYELK</sequence>
<dbReference type="InterPro" id="IPR023296">
    <property type="entry name" value="Glyco_hydro_beta-prop_sf"/>
</dbReference>
<dbReference type="InterPro" id="IPR001362">
    <property type="entry name" value="Glyco_hydro_32"/>
</dbReference>
<reference evidence="7" key="1">
    <citation type="submission" date="2019-08" db="EMBL/GenBank/DDBJ databases">
        <authorList>
            <person name="Kucharzyk K."/>
            <person name="Murdoch R.W."/>
            <person name="Higgins S."/>
            <person name="Loffler F."/>
        </authorList>
    </citation>
    <scope>NUCLEOTIDE SEQUENCE</scope>
</reference>
<dbReference type="CDD" id="cd18622">
    <property type="entry name" value="GH32_Inu-like"/>
    <property type="match status" value="1"/>
</dbReference>
<dbReference type="SMART" id="SM00640">
    <property type="entry name" value="Glyco_32"/>
    <property type="match status" value="1"/>
</dbReference>
<comment type="similarity">
    <text evidence="1">Belongs to the glycosyl hydrolase 32 family.</text>
</comment>
<name>A0A644W8C6_9ZZZZ</name>
<keyword evidence="2" id="KW-0378">Hydrolase</keyword>
<protein>
    <recommendedName>
        <fullName evidence="8">Fructan beta-fructosidase</fullName>
    </recommendedName>
</protein>
<evidence type="ECO:0000313" key="7">
    <source>
        <dbReference type="EMBL" id="MPL99787.1"/>
    </source>
</evidence>
<dbReference type="Pfam" id="PF08244">
    <property type="entry name" value="Glyco_hydro_32C"/>
    <property type="match status" value="1"/>
</dbReference>
<keyword evidence="3" id="KW-0326">Glycosidase</keyword>
<dbReference type="EMBL" id="VSSQ01000688">
    <property type="protein sequence ID" value="MPL99787.1"/>
    <property type="molecule type" value="Genomic_DNA"/>
</dbReference>
<dbReference type="Gene3D" id="2.60.120.560">
    <property type="entry name" value="Exo-inulinase, domain 1"/>
    <property type="match status" value="1"/>
</dbReference>
<evidence type="ECO:0000259" key="5">
    <source>
        <dbReference type="Pfam" id="PF08244"/>
    </source>
</evidence>
<feature type="domain" description="Glycosyl hydrolase family 32 N-terminal" evidence="4">
    <location>
        <begin position="142"/>
        <end position="440"/>
    </location>
</feature>
<gene>
    <name evidence="7" type="ORF">SDC9_46008</name>
</gene>
<feature type="domain" description="DUF4980" evidence="6">
    <location>
        <begin position="48"/>
        <end position="141"/>
    </location>
</feature>
<evidence type="ECO:0000256" key="2">
    <source>
        <dbReference type="ARBA" id="ARBA00022801"/>
    </source>
</evidence>
<dbReference type="InterPro" id="IPR018053">
    <property type="entry name" value="Glyco_hydro_32_AS"/>
</dbReference>
<dbReference type="InterPro" id="IPR013148">
    <property type="entry name" value="Glyco_hydro_32_N"/>
</dbReference>
<dbReference type="SUPFAM" id="SSF49899">
    <property type="entry name" value="Concanavalin A-like lectins/glucanases"/>
    <property type="match status" value="1"/>
</dbReference>
<feature type="domain" description="Glycosyl hydrolase family 32 C-terminal" evidence="5">
    <location>
        <begin position="447"/>
        <end position="599"/>
    </location>
</feature>
<accession>A0A644W8C6</accession>
<dbReference type="GO" id="GO:0004575">
    <property type="term" value="F:sucrose alpha-glucosidase activity"/>
    <property type="evidence" value="ECO:0007669"/>
    <property type="project" value="TreeGrafter"/>
</dbReference>
<dbReference type="PANTHER" id="PTHR42800:SF1">
    <property type="entry name" value="EXOINULINASE INUD (AFU_ORTHOLOGUE AFUA_5G00480)"/>
    <property type="match status" value="1"/>
</dbReference>
<dbReference type="Pfam" id="PF00251">
    <property type="entry name" value="Glyco_hydro_32N"/>
    <property type="match status" value="1"/>
</dbReference>
<evidence type="ECO:0000259" key="4">
    <source>
        <dbReference type="Pfam" id="PF00251"/>
    </source>
</evidence>
<dbReference type="GO" id="GO:0005987">
    <property type="term" value="P:sucrose catabolic process"/>
    <property type="evidence" value="ECO:0007669"/>
    <property type="project" value="TreeGrafter"/>
</dbReference>
<comment type="caution">
    <text evidence="7">The sequence shown here is derived from an EMBL/GenBank/DDBJ whole genome shotgun (WGS) entry which is preliminary data.</text>
</comment>
<dbReference type="InterPro" id="IPR013189">
    <property type="entry name" value="Glyco_hydro_32_C"/>
</dbReference>
<dbReference type="PANTHER" id="PTHR42800">
    <property type="entry name" value="EXOINULINASE INUD (AFU_ORTHOLOGUE AFUA_5G00480)"/>
    <property type="match status" value="1"/>
</dbReference>
<evidence type="ECO:0000256" key="1">
    <source>
        <dbReference type="ARBA" id="ARBA00009902"/>
    </source>
</evidence>
<dbReference type="GO" id="GO:0005737">
    <property type="term" value="C:cytoplasm"/>
    <property type="evidence" value="ECO:0007669"/>
    <property type="project" value="TreeGrafter"/>
</dbReference>
<dbReference type="InterPro" id="IPR013320">
    <property type="entry name" value="ConA-like_dom_sf"/>
</dbReference>